<evidence type="ECO:0000256" key="1">
    <source>
        <dbReference type="SAM" id="MobiDB-lite"/>
    </source>
</evidence>
<proteinExistence type="predicted"/>
<dbReference type="Proteomes" id="UP000595437">
    <property type="component" value="Chromosome 18"/>
</dbReference>
<reference evidence="3" key="1">
    <citation type="submission" date="2021-01" db="EMBL/GenBank/DDBJ databases">
        <title>Caligus Genome Assembly.</title>
        <authorList>
            <person name="Gallardo-Escarate C."/>
        </authorList>
    </citation>
    <scope>NUCLEOTIDE SEQUENCE [LARGE SCALE GENOMIC DNA]</scope>
</reference>
<dbReference type="EMBL" id="CP045907">
    <property type="protein sequence ID" value="QQP35576.1"/>
    <property type="molecule type" value="Genomic_DNA"/>
</dbReference>
<gene>
    <name evidence="2" type="ORF">FKW44_023842</name>
</gene>
<sequence>NPVHPSSRGRAAHKGRIGARKKISAARDGGLGARRRRLLPPPGFILPGDPILVVLRHNGGASESTTEAGLDGSHGARINPPCEADDEEDNYPDGVQLQIEA</sequence>
<name>A0A7T8JVE2_CALRO</name>
<feature type="non-terminal residue" evidence="2">
    <location>
        <position position="1"/>
    </location>
</feature>
<protein>
    <submittedName>
        <fullName evidence="2">Uncharacterized protein</fullName>
    </submittedName>
</protein>
<evidence type="ECO:0000313" key="3">
    <source>
        <dbReference type="Proteomes" id="UP000595437"/>
    </source>
</evidence>
<feature type="region of interest" description="Disordered" evidence="1">
    <location>
        <begin position="1"/>
        <end position="41"/>
    </location>
</feature>
<feature type="region of interest" description="Disordered" evidence="1">
    <location>
        <begin position="62"/>
        <end position="101"/>
    </location>
</feature>
<accession>A0A7T8JVE2</accession>
<feature type="non-terminal residue" evidence="2">
    <location>
        <position position="101"/>
    </location>
</feature>
<organism evidence="2 3">
    <name type="scientific">Caligus rogercresseyi</name>
    <name type="common">Sea louse</name>
    <dbReference type="NCBI Taxonomy" id="217165"/>
    <lineage>
        <taxon>Eukaryota</taxon>
        <taxon>Metazoa</taxon>
        <taxon>Ecdysozoa</taxon>
        <taxon>Arthropoda</taxon>
        <taxon>Crustacea</taxon>
        <taxon>Multicrustacea</taxon>
        <taxon>Hexanauplia</taxon>
        <taxon>Copepoda</taxon>
        <taxon>Siphonostomatoida</taxon>
        <taxon>Caligidae</taxon>
        <taxon>Caligus</taxon>
    </lineage>
</organism>
<dbReference type="AlphaFoldDB" id="A0A7T8JVE2"/>
<feature type="compositionally biased region" description="Basic residues" evidence="1">
    <location>
        <begin position="10"/>
        <end position="24"/>
    </location>
</feature>
<keyword evidence="3" id="KW-1185">Reference proteome</keyword>
<evidence type="ECO:0000313" key="2">
    <source>
        <dbReference type="EMBL" id="QQP35576.1"/>
    </source>
</evidence>